<dbReference type="InterPro" id="IPR008995">
    <property type="entry name" value="Mo/tungstate-bd_C_term_dom"/>
</dbReference>
<proteinExistence type="inferred from homology"/>
<dbReference type="Gene3D" id="3.40.50.300">
    <property type="entry name" value="P-loop containing nucleotide triphosphate hydrolases"/>
    <property type="match status" value="1"/>
</dbReference>
<dbReference type="RefSeq" id="WP_086084426.1">
    <property type="nucleotide sequence ID" value="NZ_CP020911.1"/>
</dbReference>
<name>A0AAN1BND5_RHIET</name>
<dbReference type="EMBL" id="CP020911">
    <property type="protein sequence ID" value="ARQ14419.1"/>
    <property type="molecule type" value="Genomic_DNA"/>
</dbReference>
<dbReference type="GO" id="GO:0005524">
    <property type="term" value="F:ATP binding"/>
    <property type="evidence" value="ECO:0007669"/>
    <property type="project" value="UniProtKB-KW"/>
</dbReference>
<keyword evidence="3" id="KW-0547">Nucleotide-binding</keyword>
<keyword evidence="6" id="KW-0378">Hydrolase</keyword>
<evidence type="ECO:0000313" key="6">
    <source>
        <dbReference type="EMBL" id="ARQ14419.1"/>
    </source>
</evidence>
<dbReference type="GO" id="GO:0015847">
    <property type="term" value="P:putrescine transport"/>
    <property type="evidence" value="ECO:0007669"/>
    <property type="project" value="UniProtKB-ARBA"/>
</dbReference>
<dbReference type="PROSITE" id="PS50893">
    <property type="entry name" value="ABC_TRANSPORTER_2"/>
    <property type="match status" value="1"/>
</dbReference>
<gene>
    <name evidence="6" type="ORF">NXC12_PE00826</name>
</gene>
<evidence type="ECO:0000256" key="3">
    <source>
        <dbReference type="ARBA" id="ARBA00022741"/>
    </source>
</evidence>
<dbReference type="Gene3D" id="2.40.50.100">
    <property type="match status" value="1"/>
</dbReference>
<evidence type="ECO:0000256" key="4">
    <source>
        <dbReference type="ARBA" id="ARBA00022840"/>
    </source>
</evidence>
<evidence type="ECO:0000313" key="7">
    <source>
        <dbReference type="Proteomes" id="UP000194159"/>
    </source>
</evidence>
<dbReference type="InterPro" id="IPR013611">
    <property type="entry name" value="Transp-assoc_OB_typ2"/>
</dbReference>
<keyword evidence="4 6" id="KW-0067">ATP-binding</keyword>
<dbReference type="SUPFAM" id="SSF50331">
    <property type="entry name" value="MOP-like"/>
    <property type="match status" value="1"/>
</dbReference>
<dbReference type="SUPFAM" id="SSF52540">
    <property type="entry name" value="P-loop containing nucleoside triphosphate hydrolases"/>
    <property type="match status" value="1"/>
</dbReference>
<dbReference type="GO" id="GO:0022857">
    <property type="term" value="F:transmembrane transporter activity"/>
    <property type="evidence" value="ECO:0007669"/>
    <property type="project" value="InterPro"/>
</dbReference>
<evidence type="ECO:0000259" key="5">
    <source>
        <dbReference type="PROSITE" id="PS50893"/>
    </source>
</evidence>
<evidence type="ECO:0000256" key="2">
    <source>
        <dbReference type="ARBA" id="ARBA00022448"/>
    </source>
</evidence>
<organism evidence="6 7">
    <name type="scientific">Rhizobium etli</name>
    <dbReference type="NCBI Taxonomy" id="29449"/>
    <lineage>
        <taxon>Bacteria</taxon>
        <taxon>Pseudomonadati</taxon>
        <taxon>Pseudomonadota</taxon>
        <taxon>Alphaproteobacteria</taxon>
        <taxon>Hyphomicrobiales</taxon>
        <taxon>Rhizobiaceae</taxon>
        <taxon>Rhizobium/Agrobacterium group</taxon>
        <taxon>Rhizobium</taxon>
    </lineage>
</organism>
<dbReference type="PANTHER" id="PTHR42781">
    <property type="entry name" value="SPERMIDINE/PUTRESCINE IMPORT ATP-BINDING PROTEIN POTA"/>
    <property type="match status" value="1"/>
</dbReference>
<geneLocation type="plasmid" evidence="7">
    <name>pretnxc12e</name>
</geneLocation>
<evidence type="ECO:0000256" key="1">
    <source>
        <dbReference type="ARBA" id="ARBA00005417"/>
    </source>
</evidence>
<dbReference type="AlphaFoldDB" id="A0AAN1BND5"/>
<comment type="similarity">
    <text evidence="1">Belongs to the ABC transporter superfamily.</text>
</comment>
<dbReference type="InterPro" id="IPR017871">
    <property type="entry name" value="ABC_transporter-like_CS"/>
</dbReference>
<feature type="domain" description="ABC transporter" evidence="5">
    <location>
        <begin position="10"/>
        <end position="240"/>
    </location>
</feature>
<sequence length="365" mass="39165">MSTTHSPPIVRFRGVSKAYGTFVAIRDLDLDIARGEFLTFLGPSGSGKTTTLMLLTGFEMASGGAIELDGQRIEARPAHKRDIGVVFQNYALFPHMSAAENIAFPLKVRGMGRAQVEEEVKRALAMMHLADKGDRKPGQLSGGQQQRVALARAIVFKPRLIVLDEPLGALDKNLREQMQDELKALHRQIGITMVFVTHDQSEALTLSDRVAVFKQGRIEQLDTPERLYRLPATAFVAGFIGENNLVSGKVEHIGDGDISVRVGAGGLLHAKPAGGLRHGDAAVVAIRPEHISLLRAGSPDGMPARVVQTTYLGDSYRVDVNADGIGVLKVKVSGSATVEIPEAGALIGIRVAEKSCRALPADSSK</sequence>
<keyword evidence="2" id="KW-0813">Transport</keyword>
<dbReference type="PROSITE" id="PS00211">
    <property type="entry name" value="ABC_TRANSPORTER_1"/>
    <property type="match status" value="1"/>
</dbReference>
<dbReference type="GO" id="GO:0016887">
    <property type="term" value="F:ATP hydrolysis activity"/>
    <property type="evidence" value="ECO:0007669"/>
    <property type="project" value="InterPro"/>
</dbReference>
<protein>
    <submittedName>
        <fullName evidence="6">Spermidine/putrescine ABC transporter ATP-binding protein</fullName>
        <ecNumber evidence="6">3.6.3.31</ecNumber>
    </submittedName>
</protein>
<dbReference type="InterPro" id="IPR003439">
    <property type="entry name" value="ABC_transporter-like_ATP-bd"/>
</dbReference>
<dbReference type="Pfam" id="PF08402">
    <property type="entry name" value="TOBE_2"/>
    <property type="match status" value="1"/>
</dbReference>
<dbReference type="SMART" id="SM00382">
    <property type="entry name" value="AAA"/>
    <property type="match status" value="1"/>
</dbReference>
<dbReference type="Pfam" id="PF00005">
    <property type="entry name" value="ABC_tran"/>
    <property type="match status" value="1"/>
</dbReference>
<accession>A0AAN1BND5</accession>
<dbReference type="InterPro" id="IPR050093">
    <property type="entry name" value="ABC_SmlMolc_Importer"/>
</dbReference>
<dbReference type="PANTHER" id="PTHR42781:SF6">
    <property type="entry name" value="SPERMIDINE_PUTRESCINE IMPORT ATP-BINDING PROTEIN POTA"/>
    <property type="match status" value="1"/>
</dbReference>
<dbReference type="EC" id="3.6.3.31" evidence="6"/>
<keyword evidence="6" id="KW-0614">Plasmid</keyword>
<dbReference type="InterPro" id="IPR003593">
    <property type="entry name" value="AAA+_ATPase"/>
</dbReference>
<dbReference type="Proteomes" id="UP000194159">
    <property type="component" value="Plasmid pRetNXC12e"/>
</dbReference>
<dbReference type="FunFam" id="3.40.50.300:FF:000133">
    <property type="entry name" value="Spermidine/putrescine import ATP-binding protein PotA"/>
    <property type="match status" value="1"/>
</dbReference>
<dbReference type="InterPro" id="IPR027417">
    <property type="entry name" value="P-loop_NTPase"/>
</dbReference>
<reference evidence="6 7" key="1">
    <citation type="submission" date="2017-04" db="EMBL/GenBank/DDBJ databases">
        <title>Complete genome sequences of Rhizobium genomic linages associated to common bean (phaseolus vulgaris).</title>
        <authorList>
            <person name="Santamaria R.I."/>
            <person name="Bustos P."/>
            <person name="Perez-Carrascal O."/>
            <person name="Martinez-Flores I."/>
            <person name="Juarez S."/>
            <person name="Lozano L."/>
            <person name="Miranda F."/>
            <person name="Vinuesa P."/>
            <person name="Martinez-Romero E."/>
            <person name="Cevallos M.A."/>
            <person name="Romero D."/>
            <person name="Davila G."/>
            <person name="Gonzalez V."/>
        </authorList>
    </citation>
    <scope>NUCLEOTIDE SEQUENCE [LARGE SCALE GENOMIC DNA]</scope>
    <source>
        <strain evidence="6 7">NXC12</strain>
        <plasmid evidence="7">pretnxc12e</plasmid>
    </source>
</reference>
<dbReference type="GO" id="GO:0043190">
    <property type="term" value="C:ATP-binding cassette (ABC) transporter complex"/>
    <property type="evidence" value="ECO:0007669"/>
    <property type="project" value="InterPro"/>
</dbReference>